<dbReference type="Proteomes" id="UP001157938">
    <property type="component" value="Unassembled WGS sequence"/>
</dbReference>
<sequence length="573" mass="66238">MECEKFDWISNFCLTQTIKTAMDASVIASFRKNVVLKPEVFFMPSEEVAKEIKAFTKHAYDHTSKYQNQVWEQLRLLNGPLVNEMTQRIRTFSKNPENILLFPLEKQEENGEEKEHDSDAESDKVEKDSDEDRSDEEDKSDDSNAESGKVEKEAAEEEEGEDEDDEDMESNKDDDDNDDEDDDDDSEMEERSDAEAAEDIKYDDFFNDEDEEETLEGEEEEEELNDVEMQKGGKDEEDYPTINRTKPGEEVKVDDEELAERGIMSSHQRRRQRLQKEIKELEREAISEKPWVLKGEVRSAARPENSLLEAVLDYDRPVKAAPVITEEVSIALEEMVKKRILEDDFDDVIRKFAGNEEDQKKKLEEVSMEKSKEGLGEIYEKEYMKTAMGFEADDESKQDQEEIDVMFKSLCWKLDALSNYHFTPKPAVKELQVKPAVPAIAMEEVVPISVSDANLKAPEEVYEKKRKRGEAVLQSKEEMTQNERKALRNAKKHARRKEKRQREFDERLVAKLNPGLGNKYEKKKMLESIAGAKNITTGKQIEGSSKQFSNSKEFFSRLQDEVQEKIRTASSSK</sequence>
<name>A0ABN8CE95_9STRA</name>
<evidence type="ECO:0000313" key="10">
    <source>
        <dbReference type="Proteomes" id="UP001157938"/>
    </source>
</evidence>
<evidence type="ECO:0000256" key="3">
    <source>
        <dbReference type="ARBA" id="ARBA00022552"/>
    </source>
</evidence>
<evidence type="ECO:0000256" key="2">
    <source>
        <dbReference type="ARBA" id="ARBA00022517"/>
    </source>
</evidence>
<protein>
    <recommendedName>
        <fullName evidence="7">U3 small nucleolar ribonucleoprotein protein MPP10</fullName>
    </recommendedName>
</protein>
<evidence type="ECO:0000256" key="6">
    <source>
        <dbReference type="ARBA" id="ARBA00029455"/>
    </source>
</evidence>
<feature type="compositionally biased region" description="Basic and acidic residues" evidence="8">
    <location>
        <begin position="105"/>
        <end position="127"/>
    </location>
</feature>
<gene>
    <name evidence="9" type="ORF">PFR001_LOCUS6750</name>
</gene>
<feature type="compositionally biased region" description="Acidic residues" evidence="8">
    <location>
        <begin position="205"/>
        <end position="226"/>
    </location>
</feature>
<keyword evidence="4 7" id="KW-0539">Nucleus</keyword>
<feature type="region of interest" description="Disordered" evidence="8">
    <location>
        <begin position="104"/>
        <end position="271"/>
    </location>
</feature>
<dbReference type="Pfam" id="PF04006">
    <property type="entry name" value="Mpp10"/>
    <property type="match status" value="1"/>
</dbReference>
<organism evidence="9 10">
    <name type="scientific">Peronospora farinosa</name>
    <dbReference type="NCBI Taxonomy" id="134698"/>
    <lineage>
        <taxon>Eukaryota</taxon>
        <taxon>Sar</taxon>
        <taxon>Stramenopiles</taxon>
        <taxon>Oomycota</taxon>
        <taxon>Peronosporomycetes</taxon>
        <taxon>Peronosporales</taxon>
        <taxon>Peronosporaceae</taxon>
        <taxon>Peronospora</taxon>
    </lineage>
</organism>
<comment type="caution">
    <text evidence="9">The sequence shown here is derived from an EMBL/GenBank/DDBJ whole genome shotgun (WGS) entry which is preliminary data.</text>
</comment>
<evidence type="ECO:0000256" key="1">
    <source>
        <dbReference type="ARBA" id="ARBA00004604"/>
    </source>
</evidence>
<comment type="function">
    <text evidence="7">Involved in nucleolar processing of pre-18S ribosomal RNA.</text>
</comment>
<feature type="compositionally biased region" description="Acidic residues" evidence="8">
    <location>
        <begin position="154"/>
        <end position="188"/>
    </location>
</feature>
<feature type="compositionally biased region" description="Basic residues" evidence="8">
    <location>
        <begin position="487"/>
        <end position="499"/>
    </location>
</feature>
<dbReference type="EMBL" id="CAKLBC010001348">
    <property type="protein sequence ID" value="CAH0491489.1"/>
    <property type="molecule type" value="Genomic_DNA"/>
</dbReference>
<evidence type="ECO:0000313" key="9">
    <source>
        <dbReference type="EMBL" id="CAH0491489.1"/>
    </source>
</evidence>
<comment type="subcellular location">
    <subcellularLocation>
        <location evidence="1 7">Nucleus</location>
        <location evidence="1 7">Nucleolus</location>
    </subcellularLocation>
</comment>
<keyword evidence="3 7" id="KW-0698">rRNA processing</keyword>
<keyword evidence="10" id="KW-1185">Reference proteome</keyword>
<reference evidence="9 10" key="1">
    <citation type="submission" date="2021-11" db="EMBL/GenBank/DDBJ databases">
        <authorList>
            <person name="Islam A."/>
            <person name="Islam S."/>
            <person name="Flora M.S."/>
            <person name="Rahman M."/>
            <person name="Ziaur R.M."/>
            <person name="Epstein J.H."/>
            <person name="Hassan M."/>
            <person name="Klassen M."/>
            <person name="Woodard K."/>
            <person name="Webb A."/>
            <person name="Webby R.J."/>
            <person name="El Zowalaty M.E."/>
        </authorList>
    </citation>
    <scope>NUCLEOTIDE SEQUENCE [LARGE SCALE GENOMIC DNA]</scope>
    <source>
        <strain evidence="9">Pf1</strain>
    </source>
</reference>
<proteinExistence type="inferred from homology"/>
<keyword evidence="5 7" id="KW-0687">Ribonucleoprotein</keyword>
<feature type="compositionally biased region" description="Basic and acidic residues" evidence="8">
    <location>
        <begin position="189"/>
        <end position="204"/>
    </location>
</feature>
<evidence type="ECO:0000256" key="8">
    <source>
        <dbReference type="SAM" id="MobiDB-lite"/>
    </source>
</evidence>
<feature type="compositionally biased region" description="Basic and acidic residues" evidence="8">
    <location>
        <begin position="475"/>
        <end position="486"/>
    </location>
</feature>
<feature type="compositionally biased region" description="Acidic residues" evidence="8">
    <location>
        <begin position="128"/>
        <end position="144"/>
    </location>
</feature>
<keyword evidence="2 7" id="KW-0690">Ribosome biogenesis</keyword>
<dbReference type="InterPro" id="IPR012173">
    <property type="entry name" value="Mpp10"/>
</dbReference>
<comment type="similarity">
    <text evidence="6 7">Belongs to the MPP10 family.</text>
</comment>
<dbReference type="PIRSF" id="PIRSF017300">
    <property type="entry name" value="snoRNP_Mpp10"/>
    <property type="match status" value="1"/>
</dbReference>
<dbReference type="PANTHER" id="PTHR17039:SF0">
    <property type="entry name" value="U3 SMALL NUCLEOLAR RIBONUCLEOPROTEIN PROTEIN MPP10"/>
    <property type="match status" value="1"/>
</dbReference>
<evidence type="ECO:0000256" key="7">
    <source>
        <dbReference type="PIRNR" id="PIRNR017300"/>
    </source>
</evidence>
<evidence type="ECO:0000256" key="5">
    <source>
        <dbReference type="ARBA" id="ARBA00023274"/>
    </source>
</evidence>
<feature type="region of interest" description="Disordered" evidence="8">
    <location>
        <begin position="468"/>
        <end position="506"/>
    </location>
</feature>
<accession>A0ABN8CE95</accession>
<evidence type="ECO:0000256" key="4">
    <source>
        <dbReference type="ARBA" id="ARBA00023242"/>
    </source>
</evidence>
<dbReference type="PANTHER" id="PTHR17039">
    <property type="entry name" value="U3 SMALL NUCLEOLAR RIBONUCLEOPROTEIN PROTEIN MPP10"/>
    <property type="match status" value="1"/>
</dbReference>